<proteinExistence type="predicted"/>
<evidence type="ECO:0000313" key="3">
    <source>
        <dbReference type="Proteomes" id="UP000319769"/>
    </source>
</evidence>
<sequence>MSWMATVSLGGRSPFIIGGAISALAALACAVVLVRRGGMSSRYRMSGLRLLFANGRAATGASTRRAL</sequence>
<keyword evidence="1" id="KW-0812">Transmembrane</keyword>
<feature type="transmembrane region" description="Helical" evidence="1">
    <location>
        <begin position="15"/>
        <end position="34"/>
    </location>
</feature>
<reference evidence="2" key="1">
    <citation type="submission" date="2019-09" db="EMBL/GenBank/DDBJ databases">
        <authorList>
            <person name="Teo W.F.A."/>
            <person name="Duangmal K."/>
        </authorList>
    </citation>
    <scope>NUCLEOTIDE SEQUENCE [LARGE SCALE GENOMIC DNA]</scope>
    <source>
        <strain evidence="2">K81G1</strain>
    </source>
</reference>
<evidence type="ECO:0000313" key="2">
    <source>
        <dbReference type="EMBL" id="KAA9161777.1"/>
    </source>
</evidence>
<dbReference type="AlphaFoldDB" id="A0A5N0V5X4"/>
<dbReference type="EMBL" id="VMNW02000015">
    <property type="protein sequence ID" value="KAA9161777.1"/>
    <property type="molecule type" value="Genomic_DNA"/>
</dbReference>
<evidence type="ECO:0000256" key="1">
    <source>
        <dbReference type="SAM" id="Phobius"/>
    </source>
</evidence>
<comment type="caution">
    <text evidence="2">The sequence shown here is derived from an EMBL/GenBank/DDBJ whole genome shotgun (WGS) entry which is preliminary data.</text>
</comment>
<dbReference type="Proteomes" id="UP000319769">
    <property type="component" value="Unassembled WGS sequence"/>
</dbReference>
<keyword evidence="1" id="KW-0472">Membrane</keyword>
<accession>A0A5N0V5X4</accession>
<name>A0A5N0V5X4_9PSEU</name>
<keyword evidence="3" id="KW-1185">Reference proteome</keyword>
<gene>
    <name evidence="2" type="ORF">FPZ12_012970</name>
</gene>
<organism evidence="2 3">
    <name type="scientific">Amycolatopsis acidicola</name>
    <dbReference type="NCBI Taxonomy" id="2596893"/>
    <lineage>
        <taxon>Bacteria</taxon>
        <taxon>Bacillati</taxon>
        <taxon>Actinomycetota</taxon>
        <taxon>Actinomycetes</taxon>
        <taxon>Pseudonocardiales</taxon>
        <taxon>Pseudonocardiaceae</taxon>
        <taxon>Amycolatopsis</taxon>
    </lineage>
</organism>
<protein>
    <submittedName>
        <fullName evidence="2">Uncharacterized protein</fullName>
    </submittedName>
</protein>
<keyword evidence="1" id="KW-1133">Transmembrane helix</keyword>